<name>A0A193G8C0_9BORD</name>
<dbReference type="AlphaFoldDB" id="A0A193G8C0"/>
<sequence length="322" mass="33517">MKRLAFLAAALCGFALHNAAAAATYPDRPIRMIVAFGPGTSTDITARLVAEKMATVLGQPVIVENRAGAGGSIGTDLVAKAAPDGYTITLGTVGTLAINKSLYKRLPYDPSTSFVPIAMVGYTPTLLVTRPNAPYATVQELVAYAKANPNKITFASAGPGTSGHLAGALLGEMSKTDMLHVPYKEGAQAVTAVMSGETDFLFYHPTAVMPQVRAGRLKALAASAARRSALAPDVPTMQESGFAGFDLTAWFMLAAPANIPANVQATLSRAAAQVLGDPTVQKRLAELGVEPSTLATADLPPFIKEETAKWAHIVVQANAALD</sequence>
<dbReference type="PANTHER" id="PTHR42928">
    <property type="entry name" value="TRICARBOXYLATE-BINDING PROTEIN"/>
    <property type="match status" value="1"/>
</dbReference>
<evidence type="ECO:0000313" key="4">
    <source>
        <dbReference type="Proteomes" id="UP000091926"/>
    </source>
</evidence>
<protein>
    <recommendedName>
        <fullName evidence="5">ABC transporter substrate-binding protein</fullName>
    </recommendedName>
</protein>
<dbReference type="PANTHER" id="PTHR42928:SF5">
    <property type="entry name" value="BLR1237 PROTEIN"/>
    <property type="match status" value="1"/>
</dbReference>
<dbReference type="Pfam" id="PF03401">
    <property type="entry name" value="TctC"/>
    <property type="match status" value="1"/>
</dbReference>
<dbReference type="PIRSF" id="PIRSF017082">
    <property type="entry name" value="YflP"/>
    <property type="match status" value="1"/>
</dbReference>
<evidence type="ECO:0008006" key="5">
    <source>
        <dbReference type="Google" id="ProtNLM"/>
    </source>
</evidence>
<dbReference type="Proteomes" id="UP000091926">
    <property type="component" value="Chromosome"/>
</dbReference>
<evidence type="ECO:0000256" key="2">
    <source>
        <dbReference type="SAM" id="SignalP"/>
    </source>
</evidence>
<organism evidence="3 4">
    <name type="scientific">Bordetella flabilis</name>
    <dbReference type="NCBI Taxonomy" id="463014"/>
    <lineage>
        <taxon>Bacteria</taxon>
        <taxon>Pseudomonadati</taxon>
        <taxon>Pseudomonadota</taxon>
        <taxon>Betaproteobacteria</taxon>
        <taxon>Burkholderiales</taxon>
        <taxon>Alcaligenaceae</taxon>
        <taxon>Bordetella</taxon>
    </lineage>
</organism>
<dbReference type="InterPro" id="IPR042100">
    <property type="entry name" value="Bug_dom1"/>
</dbReference>
<comment type="similarity">
    <text evidence="1">Belongs to the UPF0065 (bug) family.</text>
</comment>
<accession>A0A193G8C0</accession>
<dbReference type="RefSeq" id="WP_066652895.1">
    <property type="nucleotide sequence ID" value="NZ_CBCSCL010000002.1"/>
</dbReference>
<dbReference type="OrthoDB" id="8818816at2"/>
<dbReference type="Gene3D" id="3.40.190.150">
    <property type="entry name" value="Bordetella uptake gene, domain 1"/>
    <property type="match status" value="1"/>
</dbReference>
<dbReference type="InterPro" id="IPR005064">
    <property type="entry name" value="BUG"/>
</dbReference>
<reference evidence="3 4" key="1">
    <citation type="submission" date="2016-06" db="EMBL/GenBank/DDBJ databases">
        <title>Complete genome sequences of Bordetella bronchialis and Bordetella flabilis.</title>
        <authorList>
            <person name="LiPuma J.J."/>
            <person name="Spilker T."/>
        </authorList>
    </citation>
    <scope>NUCLEOTIDE SEQUENCE [LARGE SCALE GENOMIC DNA]</scope>
    <source>
        <strain evidence="3 4">AU10664</strain>
    </source>
</reference>
<feature type="chain" id="PRO_5008258663" description="ABC transporter substrate-binding protein" evidence="2">
    <location>
        <begin position="23"/>
        <end position="322"/>
    </location>
</feature>
<gene>
    <name evidence="3" type="ORF">BAU07_01130</name>
</gene>
<dbReference type="STRING" id="463014.BAU07_01130"/>
<evidence type="ECO:0000313" key="3">
    <source>
        <dbReference type="EMBL" id="ANN75913.1"/>
    </source>
</evidence>
<feature type="signal peptide" evidence="2">
    <location>
        <begin position="1"/>
        <end position="22"/>
    </location>
</feature>
<keyword evidence="4" id="KW-1185">Reference proteome</keyword>
<dbReference type="KEGG" id="bfz:BAU07_01130"/>
<dbReference type="Gene3D" id="3.40.190.10">
    <property type="entry name" value="Periplasmic binding protein-like II"/>
    <property type="match status" value="1"/>
</dbReference>
<keyword evidence="2" id="KW-0732">Signal</keyword>
<dbReference type="CDD" id="cd13578">
    <property type="entry name" value="PBP2_Bug27"/>
    <property type="match status" value="1"/>
</dbReference>
<dbReference type="EMBL" id="CP016172">
    <property type="protein sequence ID" value="ANN75913.1"/>
    <property type="molecule type" value="Genomic_DNA"/>
</dbReference>
<dbReference type="SUPFAM" id="SSF53850">
    <property type="entry name" value="Periplasmic binding protein-like II"/>
    <property type="match status" value="1"/>
</dbReference>
<proteinExistence type="inferred from homology"/>
<evidence type="ECO:0000256" key="1">
    <source>
        <dbReference type="ARBA" id="ARBA00006987"/>
    </source>
</evidence>